<dbReference type="CDD" id="cd04847">
    <property type="entry name" value="Peptidases_S8_Subtilisin_like_2"/>
    <property type="match status" value="1"/>
</dbReference>
<dbReference type="PANTHER" id="PTHR43806:SF11">
    <property type="entry name" value="CEREVISIN-RELATED"/>
    <property type="match status" value="1"/>
</dbReference>
<dbReference type="InterPro" id="IPR034074">
    <property type="entry name" value="Y4bN_pept_dom"/>
</dbReference>
<comment type="similarity">
    <text evidence="1 5">Belongs to the peptidase S8 family.</text>
</comment>
<dbReference type="InterPro" id="IPR050131">
    <property type="entry name" value="Peptidase_S8_subtilisin-like"/>
</dbReference>
<evidence type="ECO:0000256" key="3">
    <source>
        <dbReference type="ARBA" id="ARBA00022801"/>
    </source>
</evidence>
<evidence type="ECO:0000256" key="5">
    <source>
        <dbReference type="PROSITE-ProRule" id="PRU01240"/>
    </source>
</evidence>
<feature type="active site" description="Charge relay system" evidence="5">
    <location>
        <position position="331"/>
    </location>
</feature>
<dbReference type="InterPro" id="IPR036852">
    <property type="entry name" value="Peptidase_S8/S53_dom_sf"/>
</dbReference>
<keyword evidence="2 5" id="KW-0645">Protease</keyword>
<keyword evidence="4 5" id="KW-0720">Serine protease</keyword>
<dbReference type="SUPFAM" id="SSF52743">
    <property type="entry name" value="Subtilisin-like"/>
    <property type="match status" value="1"/>
</dbReference>
<evidence type="ECO:0000313" key="7">
    <source>
        <dbReference type="EMBL" id="MCG7321056.1"/>
    </source>
</evidence>
<protein>
    <submittedName>
        <fullName evidence="7">S8 family peptidase</fullName>
    </submittedName>
</protein>
<reference evidence="7 8" key="1">
    <citation type="submission" date="2022-02" db="EMBL/GenBank/DDBJ databases">
        <title>Uncovering new skin microbiome diversity through culturing and metagenomics.</title>
        <authorList>
            <person name="Conlan S."/>
            <person name="Deming C."/>
            <person name="Nisc Comparative Sequencing Program N."/>
            <person name="Segre J.A."/>
        </authorList>
    </citation>
    <scope>NUCLEOTIDE SEQUENCE [LARGE SCALE GENOMIC DNA]</scope>
    <source>
        <strain evidence="7 8">ACRQZ</strain>
    </source>
</reference>
<sequence length="795" mass="86304">MTDRQSNDAVRRPLLVNGEALKLDVQSPNSGGGEKHEPQTVEQAQALLAPQITAAVAAAEALPSKLRARDRIYVEAKLLPNYLAASYFPTELLAHVGAAPVGSRADIGQYVTKKKNEISQTRRLIFTVTDDGLRELQRLISAGGRTRTEEQAFTQIRELSEIALPRESDVLRAPENTAAVVASAPLSIWEAVLHPRGSRLGEAEPLDEETLEQWFALIQHEGGEVHRDYVRTVGGLTFTPVGLASDKAASLARFNPLRVLRPMPAIRPRPRFGTRSVQRLTAPATNQPALKTVSVAVFDGGVDTVHRTAPLFAIPTHDLTPEAPDQGELDHGTGVTGAVLYGLVKPGQQAPTPPLPVESYRVLPAPHIPGDLEGYWVLDQIKEAVETKGHRLVNLSLGPTLAVEDDMEPNRWTSELDQLAWDKDVLFVVAAGNDGEQDRAAGLHRVQVPADMANGLAVGACDAPAPETPWERVPYSSMGPGRHGARIQPLGVQFGGTANRMFNVVRADGSFLDAAGTSFAAPVTTHALADLVTRLPRVNSSVLRAFATHFAQRPRQHVKLRDEVGYGRQPLSFDDFLECAPNEAHVLYVDEIERGDLLGYQVPVADPGTTNLKLNITLAYASPVDPTQPTEYTSASLELVLRPHHRIYTAKPPKGSPGKSLPLDIGSPEAGTLLSQGWELSQEPVTKTLGAAKGGASEAQLRDSGKWETVRNYRVTLKPGEVELPRLELSYIARRSGALDNSPTKVPFALLISVVDDSGTTNVYDNIRTRFGALRPAQRARTRLQTRSSATPHWY</sequence>
<dbReference type="Pfam" id="PF00082">
    <property type="entry name" value="Peptidase_S8"/>
    <property type="match status" value="1"/>
</dbReference>
<evidence type="ECO:0000313" key="8">
    <source>
        <dbReference type="Proteomes" id="UP001521931"/>
    </source>
</evidence>
<gene>
    <name evidence="7" type="ORF">MHL29_03980</name>
</gene>
<dbReference type="PROSITE" id="PS51892">
    <property type="entry name" value="SUBTILASE"/>
    <property type="match status" value="1"/>
</dbReference>
<dbReference type="RefSeq" id="WP_239262427.1">
    <property type="nucleotide sequence ID" value="NZ_JAKRCV010000007.1"/>
</dbReference>
<proteinExistence type="inferred from homology"/>
<dbReference type="InterPro" id="IPR000209">
    <property type="entry name" value="Peptidase_S8/S53_dom"/>
</dbReference>
<organism evidence="7 8">
    <name type="scientific">Arsenicicoccus bolidensis</name>
    <dbReference type="NCBI Taxonomy" id="229480"/>
    <lineage>
        <taxon>Bacteria</taxon>
        <taxon>Bacillati</taxon>
        <taxon>Actinomycetota</taxon>
        <taxon>Actinomycetes</taxon>
        <taxon>Micrococcales</taxon>
        <taxon>Intrasporangiaceae</taxon>
        <taxon>Arsenicicoccus</taxon>
    </lineage>
</organism>
<dbReference type="Gene3D" id="3.40.50.200">
    <property type="entry name" value="Peptidase S8/S53 domain"/>
    <property type="match status" value="1"/>
</dbReference>
<keyword evidence="8" id="KW-1185">Reference proteome</keyword>
<dbReference type="Proteomes" id="UP001521931">
    <property type="component" value="Unassembled WGS sequence"/>
</dbReference>
<evidence type="ECO:0000256" key="1">
    <source>
        <dbReference type="ARBA" id="ARBA00011073"/>
    </source>
</evidence>
<feature type="active site" description="Charge relay system" evidence="5">
    <location>
        <position position="518"/>
    </location>
</feature>
<evidence type="ECO:0000256" key="4">
    <source>
        <dbReference type="ARBA" id="ARBA00022825"/>
    </source>
</evidence>
<name>A0ABS9PZJ2_9MICO</name>
<dbReference type="EMBL" id="JAKRCV010000007">
    <property type="protein sequence ID" value="MCG7321056.1"/>
    <property type="molecule type" value="Genomic_DNA"/>
</dbReference>
<feature type="active site" description="Charge relay system" evidence="5">
    <location>
        <position position="299"/>
    </location>
</feature>
<keyword evidence="3 5" id="KW-0378">Hydrolase</keyword>
<accession>A0ABS9PZJ2</accession>
<evidence type="ECO:0000259" key="6">
    <source>
        <dbReference type="Pfam" id="PF00082"/>
    </source>
</evidence>
<evidence type="ECO:0000256" key="2">
    <source>
        <dbReference type="ARBA" id="ARBA00022670"/>
    </source>
</evidence>
<comment type="caution">
    <text evidence="7">The sequence shown here is derived from an EMBL/GenBank/DDBJ whole genome shotgun (WGS) entry which is preliminary data.</text>
</comment>
<dbReference type="PANTHER" id="PTHR43806">
    <property type="entry name" value="PEPTIDASE S8"/>
    <property type="match status" value="1"/>
</dbReference>
<feature type="domain" description="Peptidase S8/S53" evidence="6">
    <location>
        <begin position="291"/>
        <end position="567"/>
    </location>
</feature>